<dbReference type="Gene3D" id="3.40.50.300">
    <property type="entry name" value="P-loop containing nucleotide triphosphate hydrolases"/>
    <property type="match status" value="1"/>
</dbReference>
<dbReference type="GO" id="GO:0005886">
    <property type="term" value="C:plasma membrane"/>
    <property type="evidence" value="ECO:0007669"/>
    <property type="project" value="UniProtKB-SubCell"/>
</dbReference>
<evidence type="ECO:0000256" key="3">
    <source>
        <dbReference type="ARBA" id="ARBA00022741"/>
    </source>
</evidence>
<dbReference type="Proteomes" id="UP000186705">
    <property type="component" value="Unassembled WGS sequence"/>
</dbReference>
<feature type="transmembrane region" description="Helical" evidence="7">
    <location>
        <begin position="47"/>
        <end position="68"/>
    </location>
</feature>
<dbReference type="STRING" id="1862672.BO225_11680"/>
<evidence type="ECO:0000256" key="1">
    <source>
        <dbReference type="ARBA" id="ARBA00004651"/>
    </source>
</evidence>
<keyword evidence="5 7" id="KW-1133">Transmembrane helix</keyword>
<dbReference type="OrthoDB" id="9762778at2"/>
<dbReference type="InterPro" id="IPR003593">
    <property type="entry name" value="AAA+_ATPase"/>
</dbReference>
<keyword evidence="6 7" id="KW-0472">Membrane</keyword>
<dbReference type="Pfam" id="PF00005">
    <property type="entry name" value="ABC_tran"/>
    <property type="match status" value="1"/>
</dbReference>
<dbReference type="RefSeq" id="WP_076342401.1">
    <property type="nucleotide sequence ID" value="NZ_CAPDDE010000058.1"/>
</dbReference>
<dbReference type="InterPro" id="IPR011527">
    <property type="entry name" value="ABC1_TM_dom"/>
</dbReference>
<evidence type="ECO:0000259" key="9">
    <source>
        <dbReference type="PROSITE" id="PS50929"/>
    </source>
</evidence>
<reference evidence="10 11" key="1">
    <citation type="submission" date="2016-11" db="EMBL/GenBank/DDBJ databases">
        <title>Description of two novel members of the family Erysipelotrichaceae: Ileibacterium lipovorans gen. nov., sp. nov. and Dubosiella newyorkensis, gen. nov., sp. nov.</title>
        <authorList>
            <person name="Cox L.M."/>
            <person name="Sohn J."/>
            <person name="Tyrrell K.L."/>
            <person name="Citron D.M."/>
            <person name="Lawson P.A."/>
            <person name="Patel N.B."/>
            <person name="Iizumi T."/>
            <person name="Perez-Perez G.I."/>
            <person name="Goldstein E.J."/>
            <person name="Blaser M.J."/>
        </authorList>
    </citation>
    <scope>NUCLEOTIDE SEQUENCE [LARGE SCALE GENOMIC DNA]</scope>
    <source>
        <strain evidence="10 11">NYU-BL-A4</strain>
    </source>
</reference>
<dbReference type="Pfam" id="PF00664">
    <property type="entry name" value="ABC_membrane"/>
    <property type="match status" value="1"/>
</dbReference>
<evidence type="ECO:0008006" key="12">
    <source>
        <dbReference type="Google" id="ProtNLM"/>
    </source>
</evidence>
<gene>
    <name evidence="10" type="ORF">BO225_11680</name>
</gene>
<keyword evidence="11" id="KW-1185">Reference proteome</keyword>
<dbReference type="PROSITE" id="PS50893">
    <property type="entry name" value="ABC_TRANSPORTER_2"/>
    <property type="match status" value="1"/>
</dbReference>
<dbReference type="InterPro" id="IPR003439">
    <property type="entry name" value="ABC_transporter-like_ATP-bd"/>
</dbReference>
<evidence type="ECO:0000313" key="10">
    <source>
        <dbReference type="EMBL" id="OLU43745.1"/>
    </source>
</evidence>
<dbReference type="GeneID" id="78276589"/>
<evidence type="ECO:0000256" key="5">
    <source>
        <dbReference type="ARBA" id="ARBA00022989"/>
    </source>
</evidence>
<keyword evidence="2 7" id="KW-0812">Transmembrane</keyword>
<evidence type="ECO:0000259" key="8">
    <source>
        <dbReference type="PROSITE" id="PS50893"/>
    </source>
</evidence>
<keyword evidence="3" id="KW-0547">Nucleotide-binding</keyword>
<evidence type="ECO:0000313" key="11">
    <source>
        <dbReference type="Proteomes" id="UP000186705"/>
    </source>
</evidence>
<dbReference type="PROSITE" id="PS00211">
    <property type="entry name" value="ABC_TRANSPORTER_1"/>
    <property type="match status" value="1"/>
</dbReference>
<organism evidence="10 11">
    <name type="scientific">Dubosiella newyorkensis</name>
    <dbReference type="NCBI Taxonomy" id="1862672"/>
    <lineage>
        <taxon>Bacteria</taxon>
        <taxon>Bacillati</taxon>
        <taxon>Bacillota</taxon>
        <taxon>Erysipelotrichia</taxon>
        <taxon>Erysipelotrichales</taxon>
        <taxon>Erysipelotrichaceae</taxon>
        <taxon>Dubosiella</taxon>
    </lineage>
</organism>
<evidence type="ECO:0000256" key="6">
    <source>
        <dbReference type="ARBA" id="ARBA00023136"/>
    </source>
</evidence>
<feature type="transmembrane region" description="Helical" evidence="7">
    <location>
        <begin position="230"/>
        <end position="256"/>
    </location>
</feature>
<dbReference type="EMBL" id="MPKA01000142">
    <property type="protein sequence ID" value="OLU43745.1"/>
    <property type="molecule type" value="Genomic_DNA"/>
</dbReference>
<feature type="domain" description="ABC transporter" evidence="8">
    <location>
        <begin position="323"/>
        <end position="534"/>
    </location>
</feature>
<evidence type="ECO:0000256" key="2">
    <source>
        <dbReference type="ARBA" id="ARBA00022692"/>
    </source>
</evidence>
<dbReference type="Gene3D" id="1.20.1560.10">
    <property type="entry name" value="ABC transporter type 1, transmembrane domain"/>
    <property type="match status" value="1"/>
</dbReference>
<dbReference type="GO" id="GO:0140359">
    <property type="term" value="F:ABC-type transporter activity"/>
    <property type="evidence" value="ECO:0007669"/>
    <property type="project" value="InterPro"/>
</dbReference>
<name>A0A1U7NJL1_9FIRM</name>
<dbReference type="GO" id="GO:0034040">
    <property type="term" value="F:ATPase-coupled lipid transmembrane transporter activity"/>
    <property type="evidence" value="ECO:0007669"/>
    <property type="project" value="TreeGrafter"/>
</dbReference>
<dbReference type="PANTHER" id="PTHR24221">
    <property type="entry name" value="ATP-BINDING CASSETTE SUB-FAMILY B"/>
    <property type="match status" value="1"/>
</dbReference>
<dbReference type="PROSITE" id="PS50929">
    <property type="entry name" value="ABC_TM1F"/>
    <property type="match status" value="1"/>
</dbReference>
<dbReference type="SUPFAM" id="SSF52540">
    <property type="entry name" value="P-loop containing nucleoside triphosphate hydrolases"/>
    <property type="match status" value="1"/>
</dbReference>
<evidence type="ECO:0000256" key="7">
    <source>
        <dbReference type="SAM" id="Phobius"/>
    </source>
</evidence>
<dbReference type="InterPro" id="IPR039421">
    <property type="entry name" value="Type_1_exporter"/>
</dbReference>
<accession>A0A1U7NJL1</accession>
<dbReference type="InterPro" id="IPR027417">
    <property type="entry name" value="P-loop_NTPase"/>
</dbReference>
<dbReference type="SUPFAM" id="SSF90123">
    <property type="entry name" value="ABC transporter transmembrane region"/>
    <property type="match status" value="1"/>
</dbReference>
<keyword evidence="4" id="KW-0067">ATP-binding</keyword>
<dbReference type="SMART" id="SM00382">
    <property type="entry name" value="AAA"/>
    <property type="match status" value="1"/>
</dbReference>
<comment type="subcellular location">
    <subcellularLocation>
        <location evidence="1">Cell membrane</location>
        <topology evidence="1">Multi-pass membrane protein</topology>
    </subcellularLocation>
</comment>
<protein>
    <recommendedName>
        <fullName evidence="12">ABC transporter ATP-binding protein</fullName>
    </recommendedName>
</protein>
<dbReference type="GO" id="GO:0005524">
    <property type="term" value="F:ATP binding"/>
    <property type="evidence" value="ECO:0007669"/>
    <property type="project" value="UniProtKB-KW"/>
</dbReference>
<dbReference type="InterPro" id="IPR036640">
    <property type="entry name" value="ABC1_TM_sf"/>
</dbReference>
<feature type="transmembrane region" description="Helical" evidence="7">
    <location>
        <begin position="12"/>
        <end position="35"/>
    </location>
</feature>
<sequence>MKKYFINNKNICIKYLFLMIMNGLIPVFSAQWITWVTGYALGENDELVNLALSLAFMSGYTIIVYLSYDRIKRKYKESMMIEIEQEMMDAVVLQPQQSFHRYDSSFYTSFFLNDLKMLEDSYFSQVPTLISGIVQIIFTSVYVVVSVNGWILLYFILSSFILLWIPKYMSQKIQEKAQFATKQAGELTAFLKETFQGFDTLAGNNVQELYTEHSLDHFLHYELAKQKVNWLTMISSSLSNGCGLFFQFVLLFILAICVTEGKIKAEYLISITSISGTFMNGVFTITEAFSNLQTSRPIIKKVQEFQNNPRISSEKKRSSVKYIVLKNVDYSINNKVLIDNCSYVFEKGKKYLIIGKSGSGKSTLFNLLNGRISCNKGKIEFRKLNHDSCSFPLYEEITTISQKPVSFQGTVKTNIQMNRFLDDKKIKKLLEKVNLPLSVLDQPITEDNTSVSGGELQRISIARALADPRSFLLCDEITANIDPNSASIVEHAVTSVKETGILYIAHHYTKETIKRFDVILELKNGKLIDVTSQFNN</sequence>
<dbReference type="GO" id="GO:0016887">
    <property type="term" value="F:ATP hydrolysis activity"/>
    <property type="evidence" value="ECO:0007669"/>
    <property type="project" value="InterPro"/>
</dbReference>
<evidence type="ECO:0000256" key="4">
    <source>
        <dbReference type="ARBA" id="ARBA00022840"/>
    </source>
</evidence>
<dbReference type="PANTHER" id="PTHR24221:SF654">
    <property type="entry name" value="ATP-BINDING CASSETTE SUB-FAMILY B MEMBER 6"/>
    <property type="match status" value="1"/>
</dbReference>
<feature type="domain" description="ABC transmembrane type-1" evidence="9">
    <location>
        <begin position="16"/>
        <end position="294"/>
    </location>
</feature>
<feature type="transmembrane region" description="Helical" evidence="7">
    <location>
        <begin position="151"/>
        <end position="169"/>
    </location>
</feature>
<dbReference type="AlphaFoldDB" id="A0A1U7NJL1"/>
<comment type="caution">
    <text evidence="10">The sequence shown here is derived from an EMBL/GenBank/DDBJ whole genome shotgun (WGS) entry which is preliminary data.</text>
</comment>
<dbReference type="InterPro" id="IPR017871">
    <property type="entry name" value="ABC_transporter-like_CS"/>
</dbReference>
<proteinExistence type="predicted"/>